<dbReference type="GO" id="GO:0005436">
    <property type="term" value="F:sodium:phosphate symporter activity"/>
    <property type="evidence" value="ECO:0007669"/>
    <property type="project" value="InterPro"/>
</dbReference>
<comment type="caution">
    <text evidence="8">The sequence shown here is derived from an EMBL/GenBank/DDBJ whole genome shotgun (WGS) entry which is preliminary data.</text>
</comment>
<evidence type="ECO:0000256" key="5">
    <source>
        <dbReference type="ARBA" id="ARBA00023136"/>
    </source>
</evidence>
<feature type="transmembrane region" description="Helical" evidence="7">
    <location>
        <begin position="89"/>
        <end position="109"/>
    </location>
</feature>
<evidence type="ECO:0000256" key="7">
    <source>
        <dbReference type="SAM" id="Phobius"/>
    </source>
</evidence>
<feature type="transmembrane region" description="Helical" evidence="7">
    <location>
        <begin position="6"/>
        <end position="28"/>
    </location>
</feature>
<evidence type="ECO:0000256" key="6">
    <source>
        <dbReference type="SAM" id="MobiDB-lite"/>
    </source>
</evidence>
<feature type="transmembrane region" description="Helical" evidence="7">
    <location>
        <begin position="140"/>
        <end position="159"/>
    </location>
</feature>
<keyword evidence="5 7" id="KW-0472">Membrane</keyword>
<gene>
    <name evidence="8" type="ORF">EV674_10824</name>
</gene>
<keyword evidence="3 7" id="KW-0812">Transmembrane</keyword>
<protein>
    <submittedName>
        <fullName evidence="8">Phosphate:Na+ symporter</fullName>
    </submittedName>
</protein>
<keyword evidence="9" id="KW-1185">Reference proteome</keyword>
<dbReference type="NCBIfam" id="NF037997">
    <property type="entry name" value="Na_Pi_symport"/>
    <property type="match status" value="1"/>
</dbReference>
<feature type="transmembrane region" description="Helical" evidence="7">
    <location>
        <begin position="59"/>
        <end position="83"/>
    </location>
</feature>
<dbReference type="Proteomes" id="UP000295182">
    <property type="component" value="Unassembled WGS sequence"/>
</dbReference>
<dbReference type="EMBL" id="SLXH01000008">
    <property type="protein sequence ID" value="TCP18659.1"/>
    <property type="molecule type" value="Genomic_DNA"/>
</dbReference>
<evidence type="ECO:0000313" key="8">
    <source>
        <dbReference type="EMBL" id="TCP18659.1"/>
    </source>
</evidence>
<evidence type="ECO:0000256" key="3">
    <source>
        <dbReference type="ARBA" id="ARBA00022692"/>
    </source>
</evidence>
<dbReference type="PANTHER" id="PTHR10010">
    <property type="entry name" value="SOLUTE CARRIER FAMILY 34 SODIUM PHOSPHATE , MEMBER 2-RELATED"/>
    <property type="match status" value="1"/>
</dbReference>
<dbReference type="InterPro" id="IPR003841">
    <property type="entry name" value="Na/Pi_transpt"/>
</dbReference>
<comment type="subcellular location">
    <subcellularLocation>
        <location evidence="1">Cell membrane</location>
        <topology evidence="1">Multi-pass membrane protein</topology>
    </subcellularLocation>
</comment>
<dbReference type="RefSeq" id="WP_119012511.1">
    <property type="nucleotide sequence ID" value="NZ_QXNC01000006.1"/>
</dbReference>
<organism evidence="8 9">
    <name type="scientific">Simplicispira metamorpha</name>
    <dbReference type="NCBI Taxonomy" id="80881"/>
    <lineage>
        <taxon>Bacteria</taxon>
        <taxon>Pseudomonadati</taxon>
        <taxon>Pseudomonadota</taxon>
        <taxon>Betaproteobacteria</taxon>
        <taxon>Burkholderiales</taxon>
        <taxon>Comamonadaceae</taxon>
        <taxon>Simplicispira</taxon>
    </lineage>
</organism>
<evidence type="ECO:0000313" key="9">
    <source>
        <dbReference type="Proteomes" id="UP000295182"/>
    </source>
</evidence>
<evidence type="ECO:0000256" key="1">
    <source>
        <dbReference type="ARBA" id="ARBA00004651"/>
    </source>
</evidence>
<feature type="transmembrane region" description="Helical" evidence="7">
    <location>
        <begin position="286"/>
        <end position="306"/>
    </location>
</feature>
<keyword evidence="4 7" id="KW-1133">Transmembrane helix</keyword>
<sequence length="615" mass="63647">MSAAPTATAMAITLLGGVGLFLVGMTMLTDGLKMAAGRALERILAAWTRTRLHGLITGVLLTALLQSSTAMTVAAIGFVNAGLLTFSSALWVVFGSNLGSSVTGWLVAWIGFKMKIDAFALPFVGVGMALKLTGEGTRRGGLGTALAGFGVMFLGIDILKNGFSGTTTALPALGNDLPGLAMAVGVGLLLTIVLQASSATLTLVLTAVAGGMMSVQVGAAMVIGANVGTTLTGILAAIGATSNARRLAAAHVFFNVVTAIVAMAMLSPLLWLIHTVGVWATGSGDVVTQLVIFHTAFNALGVLLMWPLSGPLVRWLLARFGQADEDVGRPRYLDRNVAAVPGLALQALRRELARMGHLALALASDAARLNPQALPWAPAPPQSDARLARQLGTVEHLQLAIGQFVSELSRRPMPQDVARQLPELLRIATHFDTLARVMHHVGVQGSHTPRPAPAAAPAAPLLLLPGALQHMLLPASAPEAAAPDHAAGADTTSSPSADIVACVVPVFTSALAFFTMADPQSENQAQTGTWLASEARDAFEDSYQAAKAALLHAGAGGAVDVNAVYDWLARLSDLRRAVEQGFKAAQRLATLPDLPPLPSTEGAPKPPPQDTAAHQ</sequence>
<feature type="region of interest" description="Disordered" evidence="6">
    <location>
        <begin position="589"/>
        <end position="615"/>
    </location>
</feature>
<dbReference type="AlphaFoldDB" id="A0A4R2NBX0"/>
<feature type="compositionally biased region" description="Pro residues" evidence="6">
    <location>
        <begin position="593"/>
        <end position="609"/>
    </location>
</feature>
<evidence type="ECO:0000256" key="2">
    <source>
        <dbReference type="ARBA" id="ARBA00022475"/>
    </source>
</evidence>
<dbReference type="GO" id="GO:0044341">
    <property type="term" value="P:sodium-dependent phosphate transport"/>
    <property type="evidence" value="ECO:0007669"/>
    <property type="project" value="InterPro"/>
</dbReference>
<dbReference type="OrthoDB" id="9763003at2"/>
<dbReference type="PANTHER" id="PTHR10010:SF46">
    <property type="entry name" value="SODIUM-DEPENDENT PHOSPHATE TRANSPORT PROTEIN 2B"/>
    <property type="match status" value="1"/>
</dbReference>
<dbReference type="Pfam" id="PF02690">
    <property type="entry name" value="Na_Pi_cotrans"/>
    <property type="match status" value="2"/>
</dbReference>
<feature type="transmembrane region" description="Helical" evidence="7">
    <location>
        <begin position="252"/>
        <end position="274"/>
    </location>
</feature>
<proteinExistence type="predicted"/>
<name>A0A4R2NBX0_9BURK</name>
<feature type="transmembrane region" description="Helical" evidence="7">
    <location>
        <begin position="180"/>
        <end position="205"/>
    </location>
</feature>
<keyword evidence="2" id="KW-1003">Cell membrane</keyword>
<evidence type="ECO:0000256" key="4">
    <source>
        <dbReference type="ARBA" id="ARBA00022989"/>
    </source>
</evidence>
<feature type="transmembrane region" description="Helical" evidence="7">
    <location>
        <begin position="217"/>
        <end position="240"/>
    </location>
</feature>
<accession>A0A4R2NBX0</accession>
<reference evidence="8 9" key="1">
    <citation type="submission" date="2019-03" db="EMBL/GenBank/DDBJ databases">
        <title>Genomic Encyclopedia of Type Strains, Phase IV (KMG-IV): sequencing the most valuable type-strain genomes for metagenomic binning, comparative biology and taxonomic classification.</title>
        <authorList>
            <person name="Goeker M."/>
        </authorList>
    </citation>
    <scope>NUCLEOTIDE SEQUENCE [LARGE SCALE GENOMIC DNA]</scope>
    <source>
        <strain evidence="8 9">DSM 1837</strain>
    </source>
</reference>
<dbReference type="GO" id="GO:0005886">
    <property type="term" value="C:plasma membrane"/>
    <property type="evidence" value="ECO:0007669"/>
    <property type="project" value="UniProtKB-SubCell"/>
</dbReference>